<dbReference type="EMBL" id="JACHGF010000003">
    <property type="protein sequence ID" value="MBB5284392.1"/>
    <property type="molecule type" value="Genomic_DNA"/>
</dbReference>
<protein>
    <submittedName>
        <fullName evidence="2">SAM-dependent methyltransferase</fullName>
    </submittedName>
</protein>
<feature type="domain" description="Methyltransferase" evidence="1">
    <location>
        <begin position="44"/>
        <end position="139"/>
    </location>
</feature>
<dbReference type="Gene3D" id="2.20.25.110">
    <property type="entry name" value="S-adenosyl-L-methionine-dependent methyltransferases"/>
    <property type="match status" value="1"/>
</dbReference>
<evidence type="ECO:0000313" key="3">
    <source>
        <dbReference type="Proteomes" id="UP000557307"/>
    </source>
</evidence>
<dbReference type="Pfam" id="PF13649">
    <property type="entry name" value="Methyltransf_25"/>
    <property type="match status" value="1"/>
</dbReference>
<dbReference type="SUPFAM" id="SSF53335">
    <property type="entry name" value="S-adenosyl-L-methionine-dependent methyltransferases"/>
    <property type="match status" value="1"/>
</dbReference>
<dbReference type="InterPro" id="IPR029063">
    <property type="entry name" value="SAM-dependent_MTases_sf"/>
</dbReference>
<gene>
    <name evidence="2" type="ORF">HNQ92_002535</name>
</gene>
<dbReference type="Gene3D" id="3.40.50.150">
    <property type="entry name" value="Vaccinia Virus protein VP39"/>
    <property type="match status" value="1"/>
</dbReference>
<dbReference type="RefSeq" id="WP_184174333.1">
    <property type="nucleotide sequence ID" value="NZ_JACHGF010000003.1"/>
</dbReference>
<dbReference type="AlphaFoldDB" id="A0A840TS49"/>
<comment type="caution">
    <text evidence="2">The sequence shown here is derived from an EMBL/GenBank/DDBJ whole genome shotgun (WGS) entry which is preliminary data.</text>
</comment>
<name>A0A840TS49_9BACT</name>
<dbReference type="InterPro" id="IPR041698">
    <property type="entry name" value="Methyltransf_25"/>
</dbReference>
<evidence type="ECO:0000313" key="2">
    <source>
        <dbReference type="EMBL" id="MBB5284392.1"/>
    </source>
</evidence>
<reference evidence="2 3" key="1">
    <citation type="submission" date="2020-08" db="EMBL/GenBank/DDBJ databases">
        <title>Genomic Encyclopedia of Type Strains, Phase IV (KMG-IV): sequencing the most valuable type-strain genomes for metagenomic binning, comparative biology and taxonomic classification.</title>
        <authorList>
            <person name="Goeker M."/>
        </authorList>
    </citation>
    <scope>NUCLEOTIDE SEQUENCE [LARGE SCALE GENOMIC DNA]</scope>
    <source>
        <strain evidence="2 3">DSM 105074</strain>
    </source>
</reference>
<keyword evidence="2" id="KW-0808">Transferase</keyword>
<dbReference type="GO" id="GO:0008168">
    <property type="term" value="F:methyltransferase activity"/>
    <property type="evidence" value="ECO:0007669"/>
    <property type="project" value="UniProtKB-KW"/>
</dbReference>
<dbReference type="PANTHER" id="PTHR43591">
    <property type="entry name" value="METHYLTRANSFERASE"/>
    <property type="match status" value="1"/>
</dbReference>
<evidence type="ECO:0000259" key="1">
    <source>
        <dbReference type="Pfam" id="PF13649"/>
    </source>
</evidence>
<proteinExistence type="predicted"/>
<sequence length="247" mass="28208">MAWYHTFFEGLPQQAWKQNQDEEHTDWEVDFLVDVLELAPADRVLDVLAGYGRHALPLARLGYLLRCVDISEEYCEELRQAAQAEQLPLEVLQGDFLQTPLPEGTYPAAYCLGNSFSFFPREEMQAFLNQIGRALAPGGRFVAHTQQLAESVFPHFQERSWMPVGEDIQYLSQNEYLPLEGYIESHLTYVRGAERTTRTIRQYVFTLAELTAMLKQAGLTVLETFSSLEGDAFTLGDEQLYLLAIKE</sequence>
<dbReference type="CDD" id="cd02440">
    <property type="entry name" value="AdoMet_MTases"/>
    <property type="match status" value="1"/>
</dbReference>
<organism evidence="2 3">
    <name type="scientific">Rhabdobacter roseus</name>
    <dbReference type="NCBI Taxonomy" id="1655419"/>
    <lineage>
        <taxon>Bacteria</taxon>
        <taxon>Pseudomonadati</taxon>
        <taxon>Bacteroidota</taxon>
        <taxon>Cytophagia</taxon>
        <taxon>Cytophagales</taxon>
        <taxon>Cytophagaceae</taxon>
        <taxon>Rhabdobacter</taxon>
    </lineage>
</organism>
<accession>A0A840TS49</accession>
<dbReference type="GO" id="GO:0032259">
    <property type="term" value="P:methylation"/>
    <property type="evidence" value="ECO:0007669"/>
    <property type="project" value="UniProtKB-KW"/>
</dbReference>
<keyword evidence="3" id="KW-1185">Reference proteome</keyword>
<dbReference type="Proteomes" id="UP000557307">
    <property type="component" value="Unassembled WGS sequence"/>
</dbReference>
<keyword evidence="2" id="KW-0489">Methyltransferase</keyword>